<evidence type="ECO:0000313" key="1">
    <source>
        <dbReference type="EMBL" id="AZQ43484.1"/>
    </source>
</evidence>
<gene>
    <name evidence="1" type="ORF">EJ995_04265</name>
</gene>
<protein>
    <submittedName>
        <fullName evidence="1">Fructose 1,6-bisphosphatase</fullName>
    </submittedName>
</protein>
<dbReference type="Proteomes" id="UP000279600">
    <property type="component" value="Chromosome"/>
</dbReference>
<keyword evidence="2" id="KW-1185">Reference proteome</keyword>
<dbReference type="EMBL" id="CP034549">
    <property type="protein sequence ID" value="AZQ43484.1"/>
    <property type="molecule type" value="Genomic_DNA"/>
</dbReference>
<name>A0A3S9MWG7_9FLAO</name>
<reference evidence="1 2" key="1">
    <citation type="submission" date="2018-12" db="EMBL/GenBank/DDBJ databases">
        <title>Complete genome of Nonlabens sp. MJ115.</title>
        <authorList>
            <person name="Choi H.S."/>
            <person name="Jung J."/>
        </authorList>
    </citation>
    <scope>NUCLEOTIDE SEQUENCE [LARGE SCALE GENOMIC DNA]</scope>
    <source>
        <strain evidence="1 2">MJ115</strain>
    </source>
</reference>
<sequence length="117" mass="13302">MAANKTEQSNNSQAVDNNQKLDAIRNLIFGENIQQYDSEFDLLKKDILKKRKELQDLVDDTRDELMKSIDSLSTDLNIRISDLETKIEEDLSDMDAAKVDRNMLGDALISLAEKIKA</sequence>
<accession>A0A3S9MWG7</accession>
<dbReference type="AlphaFoldDB" id="A0A3S9MWG7"/>
<dbReference type="RefSeq" id="WP_126445935.1">
    <property type="nucleotide sequence ID" value="NZ_CP034549.1"/>
</dbReference>
<dbReference type="OrthoDB" id="1202506at2"/>
<evidence type="ECO:0000313" key="2">
    <source>
        <dbReference type="Proteomes" id="UP000279600"/>
    </source>
</evidence>
<organism evidence="1 2">
    <name type="scientific">Nonlabens ponticola</name>
    <dbReference type="NCBI Taxonomy" id="2496866"/>
    <lineage>
        <taxon>Bacteria</taxon>
        <taxon>Pseudomonadati</taxon>
        <taxon>Bacteroidota</taxon>
        <taxon>Flavobacteriia</taxon>
        <taxon>Flavobacteriales</taxon>
        <taxon>Flavobacteriaceae</taxon>
        <taxon>Nonlabens</taxon>
    </lineage>
</organism>
<dbReference type="KEGG" id="noj:EJ995_04265"/>
<proteinExistence type="predicted"/>